<evidence type="ECO:0000313" key="2">
    <source>
        <dbReference type="Proteomes" id="UP001500620"/>
    </source>
</evidence>
<name>A0ABP8D7N6_9ACTN</name>
<dbReference type="Proteomes" id="UP001500620">
    <property type="component" value="Unassembled WGS sequence"/>
</dbReference>
<evidence type="ECO:0000313" key="1">
    <source>
        <dbReference type="EMBL" id="GAA4249310.1"/>
    </source>
</evidence>
<keyword evidence="2" id="KW-1185">Reference proteome</keyword>
<proteinExistence type="predicted"/>
<reference evidence="2" key="1">
    <citation type="journal article" date="2019" name="Int. J. Syst. Evol. Microbiol.">
        <title>The Global Catalogue of Microorganisms (GCM) 10K type strain sequencing project: providing services to taxonomists for standard genome sequencing and annotation.</title>
        <authorList>
            <consortium name="The Broad Institute Genomics Platform"/>
            <consortium name="The Broad Institute Genome Sequencing Center for Infectious Disease"/>
            <person name="Wu L."/>
            <person name="Ma J."/>
        </authorList>
    </citation>
    <scope>NUCLEOTIDE SEQUENCE [LARGE SCALE GENOMIC DNA]</scope>
    <source>
        <strain evidence="2">JCM 17441</strain>
    </source>
</reference>
<protein>
    <submittedName>
        <fullName evidence="1">DUF488 family protein</fullName>
    </submittedName>
</protein>
<gene>
    <name evidence="1" type="ORF">GCM10022255_032910</name>
</gene>
<dbReference type="InterPro" id="IPR052552">
    <property type="entry name" value="YeaO-like"/>
</dbReference>
<sequence>MKRAYDPPDADDGRRVLVDRLWPRGLRKEAAAVDEWLRAVAPSAPLRKWYGHDPDRFAEFAQRYRAELGDAEHAEALRELREQAEAGTLTLLTATRDLEHAHTAVLAQALS</sequence>
<dbReference type="PANTHER" id="PTHR36849">
    <property type="entry name" value="CYTOPLASMIC PROTEIN-RELATED"/>
    <property type="match status" value="1"/>
</dbReference>
<accession>A0ABP8D7N6</accession>
<dbReference type="RefSeq" id="WP_345127663.1">
    <property type="nucleotide sequence ID" value="NZ_BAABAT010000007.1"/>
</dbReference>
<dbReference type="EMBL" id="BAABAT010000007">
    <property type="protein sequence ID" value="GAA4249310.1"/>
    <property type="molecule type" value="Genomic_DNA"/>
</dbReference>
<comment type="caution">
    <text evidence="1">The sequence shown here is derived from an EMBL/GenBank/DDBJ whole genome shotgun (WGS) entry which is preliminary data.</text>
</comment>
<dbReference type="PANTHER" id="PTHR36849:SF1">
    <property type="entry name" value="CYTOPLASMIC PROTEIN"/>
    <property type="match status" value="1"/>
</dbReference>
<organism evidence="1 2">
    <name type="scientific">Dactylosporangium darangshiense</name>
    <dbReference type="NCBI Taxonomy" id="579108"/>
    <lineage>
        <taxon>Bacteria</taxon>
        <taxon>Bacillati</taxon>
        <taxon>Actinomycetota</taxon>
        <taxon>Actinomycetes</taxon>
        <taxon>Micromonosporales</taxon>
        <taxon>Micromonosporaceae</taxon>
        <taxon>Dactylosporangium</taxon>
    </lineage>
</organism>
<dbReference type="Pfam" id="PF22752">
    <property type="entry name" value="DUF488-N3i"/>
    <property type="match status" value="1"/>
</dbReference>